<organism evidence="1 2">
    <name type="scientific">Sediminicola luteus</name>
    <dbReference type="NCBI Taxonomy" id="319238"/>
    <lineage>
        <taxon>Bacteria</taxon>
        <taxon>Pseudomonadati</taxon>
        <taxon>Bacteroidota</taxon>
        <taxon>Flavobacteriia</taxon>
        <taxon>Flavobacteriales</taxon>
        <taxon>Flavobacteriaceae</taxon>
        <taxon>Sediminicola</taxon>
    </lineage>
</organism>
<dbReference type="AlphaFoldDB" id="A0A2A4GDB7"/>
<comment type="caution">
    <text evidence="1">The sequence shown here is derived from an EMBL/GenBank/DDBJ whole genome shotgun (WGS) entry which is preliminary data.</text>
</comment>
<keyword evidence="2" id="KW-1185">Reference proteome</keyword>
<reference evidence="1 2" key="1">
    <citation type="submission" date="2017-04" db="EMBL/GenBank/DDBJ databases">
        <title>A new member of the family Flavobacteriaceae isolated from ascidians.</title>
        <authorList>
            <person name="Chen L."/>
        </authorList>
    </citation>
    <scope>NUCLEOTIDE SEQUENCE [LARGE SCALE GENOMIC DNA]</scope>
    <source>
        <strain evidence="1 2">HQA918</strain>
    </source>
</reference>
<accession>A0A2A4GDB7</accession>
<proteinExistence type="predicted"/>
<gene>
    <name evidence="1" type="ORF">B7P33_00265</name>
</gene>
<name>A0A2A4GDB7_9FLAO</name>
<dbReference type="Proteomes" id="UP000219559">
    <property type="component" value="Unassembled WGS sequence"/>
</dbReference>
<dbReference type="EMBL" id="NBWU01000001">
    <property type="protein sequence ID" value="PCE65775.1"/>
    <property type="molecule type" value="Genomic_DNA"/>
</dbReference>
<protein>
    <submittedName>
        <fullName evidence="1">Uncharacterized protein</fullName>
    </submittedName>
</protein>
<evidence type="ECO:0000313" key="2">
    <source>
        <dbReference type="Proteomes" id="UP000219559"/>
    </source>
</evidence>
<evidence type="ECO:0000313" key="1">
    <source>
        <dbReference type="EMBL" id="PCE65775.1"/>
    </source>
</evidence>
<sequence length="167" mass="18759">MFSNTIHIDILNNKKTKKMKVTVFKAIDDPTIDDIEKVIKDKLGDKYTYKSSRKASSMAGKLLKGSPEDSITVIKNAYHRYVVLLRADKDPTSASGMYTTIHFSSATLAGWLGFLHREVGFIGRIIIRAIYGNDDPIYNEVKTIVTDNFKIEEETFDTGIGSLFKKG</sequence>